<organism evidence="4">
    <name type="scientific">uncultured bacterium A1Q1_fos_2111</name>
    <dbReference type="NCBI Taxonomy" id="1256563"/>
    <lineage>
        <taxon>Bacteria</taxon>
        <taxon>environmental samples</taxon>
    </lineage>
</organism>
<feature type="domain" description="Teneurin-like YD-shell" evidence="3">
    <location>
        <begin position="344"/>
        <end position="465"/>
    </location>
</feature>
<dbReference type="InterPro" id="IPR050708">
    <property type="entry name" value="T6SS_VgrG/RHS"/>
</dbReference>
<dbReference type="PANTHER" id="PTHR32305">
    <property type="match status" value="1"/>
</dbReference>
<dbReference type="NCBIfam" id="TIGR01643">
    <property type="entry name" value="YD_repeat_2x"/>
    <property type="match status" value="7"/>
</dbReference>
<sequence length="493" mass="52596">MEWTDVGGATWAFTYDTSHRLLTMRDPKQAGKSAPGLIANVYDPSGRVVSQSDRLGYTTAFDYDTVKDGVIVTNPQGRLVLKRYADGLVVSETQGYGSADASTTRVVRDGHQGLIVGSRDNAGNWSSMSYDPNGNRTRKTDPLGRTTTATFNDISQPLTSTDAKGVTTTFTYDTNHNLISVSTPLLGSSPPQSRTVSYSYGDPSHPGDVTAVTDPLGKVTTFAYDADGNLISAIDPIGNETTWAYSSQGWLASMVSPLGNTAGGIPEDHETTFDHNAYGDVVTATDPLDAVSATAYDANRNRVSVTNPNGNDTDFVYDAEDRLVETIRADSSVVGTEYWPDGQVKTQIDAANNPTSYEYDTLGRLASVNDPLSNRTGYFYDKAGNLVRVEQPGGDCAAVPATGCVSFGFDAAGQVVSTTYSDGVTPNISNVSYDNNGRRTRVDYGAVGASSSWVYDSLGRLISSSDGLTVSYGYDLSGNVTDLFQGECRILVV</sequence>
<dbReference type="Pfam" id="PF25023">
    <property type="entry name" value="TEN_YD-shell"/>
    <property type="match status" value="1"/>
</dbReference>
<evidence type="ECO:0000259" key="3">
    <source>
        <dbReference type="Pfam" id="PF25023"/>
    </source>
</evidence>
<dbReference type="EMBL" id="JX649910">
    <property type="protein sequence ID" value="AGC72713.1"/>
    <property type="molecule type" value="Genomic_DNA"/>
</dbReference>
<name>L7VZZ4_9BACT</name>
<dbReference type="InterPro" id="IPR006530">
    <property type="entry name" value="YD"/>
</dbReference>
<evidence type="ECO:0000256" key="1">
    <source>
        <dbReference type="ARBA" id="ARBA00022737"/>
    </source>
</evidence>
<keyword evidence="1" id="KW-0677">Repeat</keyword>
<feature type="compositionally biased region" description="Polar residues" evidence="2">
    <location>
        <begin position="183"/>
        <end position="198"/>
    </location>
</feature>
<evidence type="ECO:0000313" key="4">
    <source>
        <dbReference type="EMBL" id="AGC72713.1"/>
    </source>
</evidence>
<dbReference type="InterPro" id="IPR056823">
    <property type="entry name" value="TEN-like_YD-shell"/>
</dbReference>
<evidence type="ECO:0000256" key="2">
    <source>
        <dbReference type="SAM" id="MobiDB-lite"/>
    </source>
</evidence>
<dbReference type="Gene3D" id="2.180.10.10">
    <property type="entry name" value="RHS repeat-associated core"/>
    <property type="match status" value="3"/>
</dbReference>
<proteinExistence type="predicted"/>
<accession>L7VZZ4</accession>
<protein>
    <submittedName>
        <fullName evidence="4">Rhs family protein</fullName>
    </submittedName>
</protein>
<reference evidence="4" key="1">
    <citation type="submission" date="2012-09" db="EMBL/GenBank/DDBJ databases">
        <title>Metagenomic Characterization of a Microbial Community in Wastewater Detects High Levels of Antibiotic Resistance.</title>
        <authorList>
            <person name="Abrams M."/>
            <person name="Caldwell A."/>
            <person name="Vandaei E."/>
            <person name="Lee W."/>
            <person name="Perrott J."/>
            <person name="Khan S.Y."/>
            <person name="Ta J."/>
            <person name="Romero D."/>
            <person name="Nguyen V."/>
            <person name="Pourmand N."/>
            <person name="Ouverney C.C."/>
        </authorList>
    </citation>
    <scope>NUCLEOTIDE SEQUENCE</scope>
</reference>
<feature type="region of interest" description="Disordered" evidence="2">
    <location>
        <begin position="183"/>
        <end position="202"/>
    </location>
</feature>
<dbReference type="InterPro" id="IPR031325">
    <property type="entry name" value="RHS_repeat"/>
</dbReference>
<dbReference type="PANTHER" id="PTHR32305:SF15">
    <property type="entry name" value="PROTEIN RHSA-RELATED"/>
    <property type="match status" value="1"/>
</dbReference>
<dbReference type="AlphaFoldDB" id="L7VZZ4"/>
<dbReference type="Pfam" id="PF05593">
    <property type="entry name" value="RHS_repeat"/>
    <property type="match status" value="3"/>
</dbReference>